<gene>
    <name evidence="1" type="ORF">PITCH_A840034</name>
</gene>
<dbReference type="EMBL" id="OJIN01000230">
    <property type="protein sequence ID" value="SPD76148.1"/>
    <property type="molecule type" value="Genomic_DNA"/>
</dbReference>
<name>A0A445N369_9BACT</name>
<proteinExistence type="predicted"/>
<dbReference type="AlphaFoldDB" id="A0A445N369"/>
<evidence type="ECO:0000313" key="1">
    <source>
        <dbReference type="EMBL" id="SPD76148.1"/>
    </source>
</evidence>
<protein>
    <submittedName>
        <fullName evidence="1">Uncharacterized protein</fullName>
    </submittedName>
</protein>
<organism evidence="1">
    <name type="scientific">uncultured Desulfobacterium sp</name>
    <dbReference type="NCBI Taxonomy" id="201089"/>
    <lineage>
        <taxon>Bacteria</taxon>
        <taxon>Pseudomonadati</taxon>
        <taxon>Thermodesulfobacteriota</taxon>
        <taxon>Desulfobacteria</taxon>
        <taxon>Desulfobacterales</taxon>
        <taxon>Desulfobacteriaceae</taxon>
        <taxon>Desulfobacterium</taxon>
        <taxon>environmental samples</taxon>
    </lineage>
</organism>
<accession>A0A445N369</accession>
<reference evidence="1" key="1">
    <citation type="submission" date="2018-01" db="EMBL/GenBank/DDBJ databases">
        <authorList>
            <person name="Regsiter A."/>
            <person name="William W."/>
        </authorList>
    </citation>
    <scope>NUCLEOTIDE SEQUENCE</scope>
    <source>
        <strain evidence="1">TRIP AH-1</strain>
    </source>
</reference>
<sequence length="98" mass="11656">MDQKHMVSTQSDKHLRLAEKILNEYPQCIRGLKFFTLECGCIYYYRVFRNGLIGPRLGIYRDRKDSPCEICMRPQEDWEGRVVDECVVYTIAFEIEEV</sequence>